<dbReference type="SMART" id="SM00086">
    <property type="entry name" value="PAC"/>
    <property type="match status" value="5"/>
</dbReference>
<reference evidence="10" key="1">
    <citation type="submission" date="2022-10" db="EMBL/GenBank/DDBJ databases">
        <authorList>
            <person name="Koch H."/>
        </authorList>
    </citation>
    <scope>NUCLEOTIDE SEQUENCE</scope>
    <source>
        <strain evidence="10">DNF</strain>
    </source>
</reference>
<dbReference type="Pfam" id="PF02518">
    <property type="entry name" value="HATPase_c"/>
    <property type="match status" value="1"/>
</dbReference>
<feature type="domain" description="PAS" evidence="8">
    <location>
        <begin position="256"/>
        <end position="301"/>
    </location>
</feature>
<dbReference type="KEGG" id="nti:DNFV4_03379"/>
<dbReference type="InterPro" id="IPR011712">
    <property type="entry name" value="Sig_transdc_His_kin_sub3_dim/P"/>
</dbReference>
<dbReference type="Gene3D" id="3.30.450.20">
    <property type="entry name" value="PAS domain"/>
    <property type="match status" value="5"/>
</dbReference>
<dbReference type="EC" id="2.7.13.3" evidence="2"/>
<evidence type="ECO:0000256" key="7">
    <source>
        <dbReference type="SAM" id="Phobius"/>
    </source>
</evidence>
<name>A0AA86N1K0_9BACT</name>
<evidence type="ECO:0000256" key="5">
    <source>
        <dbReference type="ARBA" id="ARBA00022777"/>
    </source>
</evidence>
<dbReference type="GO" id="GO:0016020">
    <property type="term" value="C:membrane"/>
    <property type="evidence" value="ECO:0007669"/>
    <property type="project" value="InterPro"/>
</dbReference>
<dbReference type="SUPFAM" id="SSF55874">
    <property type="entry name" value="ATPase domain of HSP90 chaperone/DNA topoisomerase II/histidine kinase"/>
    <property type="match status" value="1"/>
</dbReference>
<protein>
    <recommendedName>
        <fullName evidence="2">histidine kinase</fullName>
        <ecNumber evidence="2">2.7.13.3</ecNumber>
    </recommendedName>
</protein>
<feature type="transmembrane region" description="Helical" evidence="7">
    <location>
        <begin position="50"/>
        <end position="69"/>
    </location>
</feature>
<feature type="domain" description="PAS" evidence="8">
    <location>
        <begin position="133"/>
        <end position="177"/>
    </location>
</feature>
<evidence type="ECO:0000256" key="3">
    <source>
        <dbReference type="ARBA" id="ARBA00022553"/>
    </source>
</evidence>
<dbReference type="InterPro" id="IPR000014">
    <property type="entry name" value="PAS"/>
</dbReference>
<dbReference type="PANTHER" id="PTHR43304">
    <property type="entry name" value="PHYTOCHROME-LIKE PROTEIN CPH1"/>
    <property type="match status" value="1"/>
</dbReference>
<keyword evidence="4" id="KW-0808">Transferase</keyword>
<comment type="catalytic activity">
    <reaction evidence="1">
        <text>ATP + protein L-histidine = ADP + protein N-phospho-L-histidine.</text>
        <dbReference type="EC" id="2.7.13.3"/>
    </reaction>
</comment>
<dbReference type="InterPro" id="IPR035965">
    <property type="entry name" value="PAS-like_dom_sf"/>
</dbReference>
<accession>A0AA86N1K0</accession>
<feature type="domain" description="PAC" evidence="9">
    <location>
        <begin position="331"/>
        <end position="383"/>
    </location>
</feature>
<evidence type="ECO:0000256" key="6">
    <source>
        <dbReference type="SAM" id="Coils"/>
    </source>
</evidence>
<dbReference type="InterPro" id="IPR001610">
    <property type="entry name" value="PAC"/>
</dbReference>
<dbReference type="PROSITE" id="PS50112">
    <property type="entry name" value="PAS"/>
    <property type="match status" value="4"/>
</dbReference>
<dbReference type="InterPro" id="IPR013655">
    <property type="entry name" value="PAS_fold_3"/>
</dbReference>
<feature type="domain" description="PAC" evidence="9">
    <location>
        <begin position="716"/>
        <end position="770"/>
    </location>
</feature>
<dbReference type="Gene3D" id="1.20.5.1930">
    <property type="match status" value="1"/>
</dbReference>
<dbReference type="AlphaFoldDB" id="A0AA86N1K0"/>
<feature type="coiled-coil region" evidence="6">
    <location>
        <begin position="761"/>
        <end position="788"/>
    </location>
</feature>
<dbReference type="RefSeq" id="WP_289271656.1">
    <property type="nucleotide sequence ID" value="NZ_OX365700.1"/>
</dbReference>
<dbReference type="InterPro" id="IPR013656">
    <property type="entry name" value="PAS_4"/>
</dbReference>
<dbReference type="Gene3D" id="2.10.70.100">
    <property type="match status" value="1"/>
</dbReference>
<dbReference type="Proteomes" id="UP001179121">
    <property type="component" value="Chromosome"/>
</dbReference>
<keyword evidence="7" id="KW-1133">Transmembrane helix</keyword>
<feature type="domain" description="PAS" evidence="8">
    <location>
        <begin position="384"/>
        <end position="454"/>
    </location>
</feature>
<evidence type="ECO:0000256" key="1">
    <source>
        <dbReference type="ARBA" id="ARBA00000085"/>
    </source>
</evidence>
<dbReference type="EMBL" id="OX365700">
    <property type="protein sequence ID" value="CAI4032949.1"/>
    <property type="molecule type" value="Genomic_DNA"/>
</dbReference>
<feature type="transmembrane region" description="Helical" evidence="7">
    <location>
        <begin position="75"/>
        <end position="95"/>
    </location>
</feature>
<feature type="domain" description="PAC" evidence="9">
    <location>
        <begin position="458"/>
        <end position="510"/>
    </location>
</feature>
<dbReference type="GO" id="GO:0000155">
    <property type="term" value="F:phosphorelay sensor kinase activity"/>
    <property type="evidence" value="ECO:0007669"/>
    <property type="project" value="InterPro"/>
</dbReference>
<organism evidence="10 11">
    <name type="scientific">Nitrospira tepida</name>
    <dbReference type="NCBI Taxonomy" id="2973512"/>
    <lineage>
        <taxon>Bacteria</taxon>
        <taxon>Pseudomonadati</taxon>
        <taxon>Nitrospirota</taxon>
        <taxon>Nitrospiria</taxon>
        <taxon>Nitrospirales</taxon>
        <taxon>Nitrospiraceae</taxon>
        <taxon>Nitrospira</taxon>
    </lineage>
</organism>
<dbReference type="CDD" id="cd16917">
    <property type="entry name" value="HATPase_UhpB-NarQ-NarX-like"/>
    <property type="match status" value="1"/>
</dbReference>
<dbReference type="SMART" id="SM00387">
    <property type="entry name" value="HATPase_c"/>
    <property type="match status" value="1"/>
</dbReference>
<dbReference type="InterPro" id="IPR052162">
    <property type="entry name" value="Sensor_kinase/Photoreceptor"/>
</dbReference>
<feature type="domain" description="PAC" evidence="9">
    <location>
        <begin position="587"/>
        <end position="640"/>
    </location>
</feature>
<evidence type="ECO:0000256" key="2">
    <source>
        <dbReference type="ARBA" id="ARBA00012438"/>
    </source>
</evidence>
<feature type="domain" description="PAS" evidence="8">
    <location>
        <begin position="641"/>
        <end position="713"/>
    </location>
</feature>
<keyword evidence="7" id="KW-0472">Membrane</keyword>
<dbReference type="Pfam" id="PF13426">
    <property type="entry name" value="PAS_9"/>
    <property type="match status" value="1"/>
</dbReference>
<evidence type="ECO:0000313" key="11">
    <source>
        <dbReference type="Proteomes" id="UP001179121"/>
    </source>
</evidence>
<dbReference type="InterPro" id="IPR000700">
    <property type="entry name" value="PAS-assoc_C"/>
</dbReference>
<dbReference type="InterPro" id="IPR003594">
    <property type="entry name" value="HATPase_dom"/>
</dbReference>
<keyword evidence="7" id="KW-0812">Transmembrane</keyword>
<dbReference type="Pfam" id="PF08447">
    <property type="entry name" value="PAS_3"/>
    <property type="match status" value="3"/>
</dbReference>
<dbReference type="Pfam" id="PF08448">
    <property type="entry name" value="PAS_4"/>
    <property type="match status" value="1"/>
</dbReference>
<dbReference type="Gene3D" id="3.30.565.10">
    <property type="entry name" value="Histidine kinase-like ATPase, C-terminal domain"/>
    <property type="match status" value="1"/>
</dbReference>
<evidence type="ECO:0000259" key="8">
    <source>
        <dbReference type="PROSITE" id="PS50112"/>
    </source>
</evidence>
<evidence type="ECO:0000256" key="4">
    <source>
        <dbReference type="ARBA" id="ARBA00022679"/>
    </source>
</evidence>
<proteinExistence type="predicted"/>
<evidence type="ECO:0000313" key="10">
    <source>
        <dbReference type="EMBL" id="CAI4032949.1"/>
    </source>
</evidence>
<keyword evidence="6" id="KW-0175">Coiled coil</keyword>
<dbReference type="NCBIfam" id="TIGR00229">
    <property type="entry name" value="sensory_box"/>
    <property type="match status" value="5"/>
</dbReference>
<dbReference type="SUPFAM" id="SSF55785">
    <property type="entry name" value="PYP-like sensor domain (PAS domain)"/>
    <property type="match status" value="5"/>
</dbReference>
<dbReference type="Pfam" id="PF07730">
    <property type="entry name" value="HisKA_3"/>
    <property type="match status" value="1"/>
</dbReference>
<dbReference type="PROSITE" id="PS50113">
    <property type="entry name" value="PAC"/>
    <property type="match status" value="4"/>
</dbReference>
<dbReference type="InterPro" id="IPR036890">
    <property type="entry name" value="HATPase_C_sf"/>
</dbReference>
<gene>
    <name evidence="10" type="ORF">DNFV4_03379</name>
</gene>
<dbReference type="CDD" id="cd00130">
    <property type="entry name" value="PAS"/>
    <property type="match status" value="5"/>
</dbReference>
<keyword evidence="3" id="KW-0597">Phosphoprotein</keyword>
<dbReference type="GO" id="GO:0046983">
    <property type="term" value="F:protein dimerization activity"/>
    <property type="evidence" value="ECO:0007669"/>
    <property type="project" value="InterPro"/>
</dbReference>
<dbReference type="SMART" id="SM00091">
    <property type="entry name" value="PAS"/>
    <property type="match status" value="5"/>
</dbReference>
<dbReference type="PANTHER" id="PTHR43304:SF1">
    <property type="entry name" value="PAC DOMAIN-CONTAINING PROTEIN"/>
    <property type="match status" value="1"/>
</dbReference>
<keyword evidence="5" id="KW-0418">Kinase</keyword>
<evidence type="ECO:0000259" key="9">
    <source>
        <dbReference type="PROSITE" id="PS50113"/>
    </source>
</evidence>
<keyword evidence="11" id="KW-1185">Reference proteome</keyword>
<sequence length="984" mass="111070">MPLNMIGAAGVSLAVAGIFVWDSLTPLGYAVSMLYPIPLLLTVWLGSQRFAMAIGLTAMALTLVGWWLSPGGSESQALFNRSLTVVLVGICLGLVRRTIRDRAALGQVAEERSTAARRLEALVTSRTQELERSEEKFRRLLECAPDAIVVVDREGRIVFASAQTEQLIGSGLRELVGMPADRLVREDQRDVFLADCKAMAEGESFGSGERRDIWLRRADGREIPVEATVRLLRAADEPLLSIAMRDISERRRVAEREALLSAIIDNVPDMIFIKDANDLRFVLLNRAGEQLVGYSRERLIGTTDFDHFPKWQAEHFVAHDRAVLRDKQLCDIAEERIQTRFRGERILHTKKVPILDETGEPRFLLGISEDITDRKGVEEALRLRTEMFTNAFECAAIGKALVSPDGRWLQVNQALCDLVGYSRHEMLQLTFQDITHPDDLEADLDLVARMLSGEIRTYQMEKRYVHQTGRLVWVLLSVSLVRDRDGSPFFFIAQIQDITASKHAEHALRESQRRLQLSLENSKQGLWDWNVQTGGVVMDRGWASIHGYRLAELPDHVSAWQQTICPEDRPLVEAALTNHLAGITAFYDVEYRAVTKTGKRIWVNARGKVQERDEQGQPLRMMGTVQDVTSRKMVEEALRQSEERLRLVIAASGMGMWDFNMTTGLAVWNQETCLMLGYDPQNHSAHYDLWESRIHPDDRERVLAAIRQAERDDILFTEEHRIRRADNAHIRWLAPFGRFVRDESGDRTGRFVGVFVDVTNRKETEETLRAMQRRLVRLVRKREQLSRDLHDSTIQSLFSIGLGLSECRELMKARRGEAGKILARQIQHLKQVIHEVRGYIEPAGRLAGVGGPIAGQLRRLAEEFSQGRRCSIEVACTPNLDERLSPSQVQHLIHIAREAISNAVRHSGGRRCLVSLSEGDGEIHLTVDDDGTGFHTESHDHRGHGLRNMAVRAEELGSKVELLAKPSGGCRVFLRVPCTEASAS</sequence>